<name>I7MMW1_TETTS</name>
<feature type="compositionally biased region" description="Low complexity" evidence="1">
    <location>
        <begin position="449"/>
        <end position="466"/>
    </location>
</feature>
<proteinExistence type="predicted"/>
<dbReference type="InterPro" id="IPR032675">
    <property type="entry name" value="LRR_dom_sf"/>
</dbReference>
<gene>
    <name evidence="2" type="ORF">TTHERM_00681820</name>
</gene>
<feature type="region of interest" description="Disordered" evidence="1">
    <location>
        <begin position="447"/>
        <end position="466"/>
    </location>
</feature>
<evidence type="ECO:0000256" key="1">
    <source>
        <dbReference type="SAM" id="MobiDB-lite"/>
    </source>
</evidence>
<sequence length="466" mass="54174">MKLKSNKPLAKLALQENGSKKDQQALFRQKKPKYIKQIIIDGKNQLDKVNPEFDKYVFKVFDRETLQECSKRGGYFDNKIVSFEKPYGEQLKKDCIIISKFIHSKCLKVKQLQVILPELDIHHNQQIDVDDETIQKLFTSIQEVSTSGKLEHLELDFKSWKKCTEASIKNIADCLYSVFQQSPHLTHFSINLNNWKDVTDIGACQLSESLQMKTNFKSLIHLNLSLEGWNQCTSIASEKLINSLIELSEKAQNLETFKFSLWNWGKCNDKSCELISQLMQTLSDECKKLQQIDFNFFGWTKCTDQGLQDLCMGVTSLFQSLNGILNFNLNISGWRGITQRGINLISNTFKDCLFNLQPYLVDANITFSKSDKVLTICSKYLRARFMARMQFMAFYKFLEWQVNSPTQVSQDLYIDTLNQMKEPQQEKVKEIENSKVQLKAQVKMPAYIKNQEQKNNQKPQLKNMKF</sequence>
<accession>I7MMW1</accession>
<dbReference type="EMBL" id="GG662247">
    <property type="protein sequence ID" value="EAS07075.2"/>
    <property type="molecule type" value="Genomic_DNA"/>
</dbReference>
<dbReference type="Gene3D" id="3.80.10.10">
    <property type="entry name" value="Ribonuclease Inhibitor"/>
    <property type="match status" value="1"/>
</dbReference>
<reference evidence="3" key="1">
    <citation type="journal article" date="2006" name="PLoS Biol.">
        <title>Macronuclear genome sequence of the ciliate Tetrahymena thermophila, a model eukaryote.</title>
        <authorList>
            <person name="Eisen J.A."/>
            <person name="Coyne R.S."/>
            <person name="Wu M."/>
            <person name="Wu D."/>
            <person name="Thiagarajan M."/>
            <person name="Wortman J.R."/>
            <person name="Badger J.H."/>
            <person name="Ren Q."/>
            <person name="Amedeo P."/>
            <person name="Jones K.M."/>
            <person name="Tallon L.J."/>
            <person name="Delcher A.L."/>
            <person name="Salzberg S.L."/>
            <person name="Silva J.C."/>
            <person name="Haas B.J."/>
            <person name="Majoros W.H."/>
            <person name="Farzad M."/>
            <person name="Carlton J.M."/>
            <person name="Smith R.K. Jr."/>
            <person name="Garg J."/>
            <person name="Pearlman R.E."/>
            <person name="Karrer K.M."/>
            <person name="Sun L."/>
            <person name="Manning G."/>
            <person name="Elde N.C."/>
            <person name="Turkewitz A.P."/>
            <person name="Asai D.J."/>
            <person name="Wilkes D.E."/>
            <person name="Wang Y."/>
            <person name="Cai H."/>
            <person name="Collins K."/>
            <person name="Stewart B.A."/>
            <person name="Lee S.R."/>
            <person name="Wilamowska K."/>
            <person name="Weinberg Z."/>
            <person name="Ruzzo W.L."/>
            <person name="Wloga D."/>
            <person name="Gaertig J."/>
            <person name="Frankel J."/>
            <person name="Tsao C.-C."/>
            <person name="Gorovsky M.A."/>
            <person name="Keeling P.J."/>
            <person name="Waller R.F."/>
            <person name="Patron N.J."/>
            <person name="Cherry J.M."/>
            <person name="Stover N.A."/>
            <person name="Krieger C.J."/>
            <person name="del Toro C."/>
            <person name="Ryder H.F."/>
            <person name="Williamson S.C."/>
            <person name="Barbeau R.A."/>
            <person name="Hamilton E.P."/>
            <person name="Orias E."/>
        </authorList>
    </citation>
    <scope>NUCLEOTIDE SEQUENCE [LARGE SCALE GENOMIC DNA]</scope>
    <source>
        <strain evidence="3">SB210</strain>
    </source>
</reference>
<dbReference type="GeneID" id="7824725"/>
<evidence type="ECO:0008006" key="4">
    <source>
        <dbReference type="Google" id="ProtNLM"/>
    </source>
</evidence>
<dbReference type="RefSeq" id="XP_001027317.2">
    <property type="nucleotide sequence ID" value="XM_001027317.2"/>
</dbReference>
<keyword evidence="3" id="KW-1185">Reference proteome</keyword>
<dbReference type="Proteomes" id="UP000009168">
    <property type="component" value="Unassembled WGS sequence"/>
</dbReference>
<dbReference type="SUPFAM" id="SSF52047">
    <property type="entry name" value="RNI-like"/>
    <property type="match status" value="1"/>
</dbReference>
<dbReference type="InParanoid" id="I7MMW1"/>
<organism evidence="2 3">
    <name type="scientific">Tetrahymena thermophila (strain SB210)</name>
    <dbReference type="NCBI Taxonomy" id="312017"/>
    <lineage>
        <taxon>Eukaryota</taxon>
        <taxon>Sar</taxon>
        <taxon>Alveolata</taxon>
        <taxon>Ciliophora</taxon>
        <taxon>Intramacronucleata</taxon>
        <taxon>Oligohymenophorea</taxon>
        <taxon>Hymenostomatida</taxon>
        <taxon>Tetrahymenina</taxon>
        <taxon>Tetrahymenidae</taxon>
        <taxon>Tetrahymena</taxon>
    </lineage>
</organism>
<evidence type="ECO:0000313" key="3">
    <source>
        <dbReference type="Proteomes" id="UP000009168"/>
    </source>
</evidence>
<dbReference type="AlphaFoldDB" id="I7MMW1"/>
<evidence type="ECO:0000313" key="2">
    <source>
        <dbReference type="EMBL" id="EAS07075.2"/>
    </source>
</evidence>
<protein>
    <recommendedName>
        <fullName evidence="4">Kinase domain protein</fullName>
    </recommendedName>
</protein>
<dbReference type="KEGG" id="tet:TTHERM_00681820"/>